<organism evidence="2 3">
    <name type="scientific">Gymnopus androsaceus JB14</name>
    <dbReference type="NCBI Taxonomy" id="1447944"/>
    <lineage>
        <taxon>Eukaryota</taxon>
        <taxon>Fungi</taxon>
        <taxon>Dikarya</taxon>
        <taxon>Basidiomycota</taxon>
        <taxon>Agaricomycotina</taxon>
        <taxon>Agaricomycetes</taxon>
        <taxon>Agaricomycetidae</taxon>
        <taxon>Agaricales</taxon>
        <taxon>Marasmiineae</taxon>
        <taxon>Omphalotaceae</taxon>
        <taxon>Gymnopus</taxon>
    </lineage>
</organism>
<dbReference type="EMBL" id="ML770048">
    <property type="protein sequence ID" value="KAE9384979.1"/>
    <property type="molecule type" value="Genomic_DNA"/>
</dbReference>
<name>A0A6A4GH72_9AGAR</name>
<dbReference type="Proteomes" id="UP000799118">
    <property type="component" value="Unassembled WGS sequence"/>
</dbReference>
<feature type="domain" description="Luciferase" evidence="1">
    <location>
        <begin position="185"/>
        <end position="252"/>
    </location>
</feature>
<sequence length="263" mass="28632">MATSNALSKLTGSLSSIQLPPVLRQHALTISLAAGLSIPVFLGFCRNYLEWLAMGKGGLPANVIGWTMNWFMYLFSKEQLSTAPYDDPVVLARSGLLAQTRFIHGELPQRKGTRPVVAPFIAPQRQYPILVDERIVKLEEATVESIVAANSNILCIQTSKLERRGPAIFLQPHITVQPWSKATNGELAHFHLTSEGSGHVLLSAADAKEVISKGWGQRHGLSGTGVPASYVFLYAPRDEEEVKIAGEIFKAAARCVSNGMEIV</sequence>
<evidence type="ECO:0000313" key="2">
    <source>
        <dbReference type="EMBL" id="KAE9384979.1"/>
    </source>
</evidence>
<gene>
    <name evidence="2" type="ORF">BT96DRAFT_929026</name>
</gene>
<dbReference type="InterPro" id="IPR048273">
    <property type="entry name" value="Luciferase"/>
</dbReference>
<dbReference type="OrthoDB" id="5358398at2759"/>
<dbReference type="PANTHER" id="PTHR38695">
    <property type="entry name" value="AMINO ACID PERMEASE_ SLC12A DOMAIN-CONTAINING PROTEIN"/>
    <property type="match status" value="1"/>
</dbReference>
<evidence type="ECO:0000259" key="1">
    <source>
        <dbReference type="Pfam" id="PF17648"/>
    </source>
</evidence>
<dbReference type="InterPro" id="IPR040841">
    <property type="entry name" value="Luciferase_dom"/>
</dbReference>
<dbReference type="PANTHER" id="PTHR38695:SF1">
    <property type="entry name" value="AMINO ACID PERMEASE_ SLC12A DOMAIN-CONTAINING PROTEIN"/>
    <property type="match status" value="1"/>
</dbReference>
<evidence type="ECO:0000313" key="3">
    <source>
        <dbReference type="Proteomes" id="UP000799118"/>
    </source>
</evidence>
<keyword evidence="3" id="KW-1185">Reference proteome</keyword>
<dbReference type="AlphaFoldDB" id="A0A6A4GH72"/>
<dbReference type="Pfam" id="PF17648">
    <property type="entry name" value="Luciferase"/>
    <property type="match status" value="1"/>
</dbReference>
<proteinExistence type="predicted"/>
<accession>A0A6A4GH72</accession>
<protein>
    <recommendedName>
        <fullName evidence="1">Luciferase domain-containing protein</fullName>
    </recommendedName>
</protein>
<reference evidence="2" key="1">
    <citation type="journal article" date="2019" name="Environ. Microbiol.">
        <title>Fungal ecological strategies reflected in gene transcription - a case study of two litter decomposers.</title>
        <authorList>
            <person name="Barbi F."/>
            <person name="Kohler A."/>
            <person name="Barry K."/>
            <person name="Baskaran P."/>
            <person name="Daum C."/>
            <person name="Fauchery L."/>
            <person name="Ihrmark K."/>
            <person name="Kuo A."/>
            <person name="LaButti K."/>
            <person name="Lipzen A."/>
            <person name="Morin E."/>
            <person name="Grigoriev I.V."/>
            <person name="Henrissat B."/>
            <person name="Lindahl B."/>
            <person name="Martin F."/>
        </authorList>
    </citation>
    <scope>NUCLEOTIDE SEQUENCE</scope>
    <source>
        <strain evidence="2">JB14</strain>
    </source>
</reference>